<dbReference type="AlphaFoldDB" id="A0A9P9IEC8"/>
<proteinExistence type="predicted"/>
<reference evidence="1" key="1">
    <citation type="journal article" date="2021" name="Nat. Commun.">
        <title>Genetic determinants of endophytism in the Arabidopsis root mycobiome.</title>
        <authorList>
            <person name="Mesny F."/>
            <person name="Miyauchi S."/>
            <person name="Thiergart T."/>
            <person name="Pickel B."/>
            <person name="Atanasova L."/>
            <person name="Karlsson M."/>
            <person name="Huettel B."/>
            <person name="Barry K.W."/>
            <person name="Haridas S."/>
            <person name="Chen C."/>
            <person name="Bauer D."/>
            <person name="Andreopoulos W."/>
            <person name="Pangilinan J."/>
            <person name="LaButti K."/>
            <person name="Riley R."/>
            <person name="Lipzen A."/>
            <person name="Clum A."/>
            <person name="Drula E."/>
            <person name="Henrissat B."/>
            <person name="Kohler A."/>
            <person name="Grigoriev I.V."/>
            <person name="Martin F.M."/>
            <person name="Hacquard S."/>
        </authorList>
    </citation>
    <scope>NUCLEOTIDE SEQUENCE</scope>
    <source>
        <strain evidence="1">MPI-CAGE-CH-0243</strain>
    </source>
</reference>
<comment type="caution">
    <text evidence="1">The sequence shown here is derived from an EMBL/GenBank/DDBJ whole genome shotgun (WGS) entry which is preliminary data.</text>
</comment>
<gene>
    <name evidence="1" type="ORF">B0J11DRAFT_536442</name>
</gene>
<accession>A0A9P9IEC8</accession>
<keyword evidence="2" id="KW-1185">Reference proteome</keyword>
<sequence>MLLLCQRQARLKAKVVALPAVLVMTRSLPDRAALKTKALRLFHGRRLLRSICHCLSCCPHKLDCTPPTLPHFASLHPPHSFVRPLAVNLLFCSRAHALCYSLSNKAARLVHSVRLGRTLSL</sequence>
<dbReference type="Proteomes" id="UP000700596">
    <property type="component" value="Unassembled WGS sequence"/>
</dbReference>
<dbReference type="EMBL" id="JAGMWT010000013">
    <property type="protein sequence ID" value="KAH7117661.1"/>
    <property type="molecule type" value="Genomic_DNA"/>
</dbReference>
<name>A0A9P9IEC8_9PLEO</name>
<protein>
    <submittedName>
        <fullName evidence="1">Uncharacterized protein</fullName>
    </submittedName>
</protein>
<organism evidence="1 2">
    <name type="scientific">Dendryphion nanum</name>
    <dbReference type="NCBI Taxonomy" id="256645"/>
    <lineage>
        <taxon>Eukaryota</taxon>
        <taxon>Fungi</taxon>
        <taxon>Dikarya</taxon>
        <taxon>Ascomycota</taxon>
        <taxon>Pezizomycotina</taxon>
        <taxon>Dothideomycetes</taxon>
        <taxon>Pleosporomycetidae</taxon>
        <taxon>Pleosporales</taxon>
        <taxon>Torulaceae</taxon>
        <taxon>Dendryphion</taxon>
    </lineage>
</organism>
<evidence type="ECO:0000313" key="2">
    <source>
        <dbReference type="Proteomes" id="UP000700596"/>
    </source>
</evidence>
<evidence type="ECO:0000313" key="1">
    <source>
        <dbReference type="EMBL" id="KAH7117661.1"/>
    </source>
</evidence>